<accession>C3N617</accession>
<dbReference type="HOGENOM" id="CLU_437851_0_0_2"/>
<reference evidence="2 3" key="1">
    <citation type="journal article" date="2009" name="Proc. Natl. Acad. Sci. U.S.A.">
        <title>Biogeography of the Sulfolobus islandicus pan-genome.</title>
        <authorList>
            <person name="Reno M.L."/>
            <person name="Held N.L."/>
            <person name="Fields C.J."/>
            <person name="Burke P.V."/>
            <person name="Whitaker R.J."/>
        </authorList>
    </citation>
    <scope>NUCLEOTIDE SEQUENCE [LARGE SCALE GENOMIC DNA]</scope>
    <source>
        <strain evidence="2 3">M.16.27</strain>
    </source>
</reference>
<dbReference type="RefSeq" id="WP_012718883.1">
    <property type="nucleotide sequence ID" value="NC_012632.1"/>
</dbReference>
<sequence>MMSTKTVNKKGRKELSPHIWYEIYGTPFFLEEEKARDQLLTDFATELKSHPYTAILTVTRKTIIEIEEGYTRNSTESKFYLGFLNPDEKPILYKYINKYDKIPEPRRQIEYVTDSYIKFKDGTFGQVIWISGFEKLLLEGILSVIYPLEISPLQIETFLEIITDDRSGKFEQRFRSYLGSILSRSARYIAHTNISSGLLELKNNADDLQSQINSGKQPIALRGFVVIIDNNLNSLEAATDKVIFQLNRFGVKTKLLKKIHFAFYLFKHDKYHAYWKYTTNNYAALLYPFGIFRIEEQDGIFLGYDRISGNPIFINPWLTGVWKTNPHGLIAGLSGSGKTTTAGILVYRAIKKYDPYVYVIDPMNNFSRFFNKFEIPAEIIILDKEKPMGLDPIKIAQNSKGALSVDDFVEILLNEYSIPNYGRGLVKNEMERADSIEEAVDKICNKDSDICRYVQDMITGYDRNIWAGKPIDLTSKRVVINLGEMKDKLRKIVMTMLTASIRTVLNRLDRSSYKLIMIDEAHRLFDEPSTAYFVNKLYREGRALHASTWTITQSISDYFKNNETMNILAQAETQILMRHDSSEREILGKAGLNDEEIEFLINDPGRGQGILKLGSIKTFINMTLTEKELEVLRTE</sequence>
<dbReference type="InterPro" id="IPR051162">
    <property type="entry name" value="T4SS_component"/>
</dbReference>
<dbReference type="Gene3D" id="3.40.50.300">
    <property type="entry name" value="P-loop containing nucleotide triphosphate hydrolases"/>
    <property type="match status" value="2"/>
</dbReference>
<dbReference type="PANTHER" id="PTHR30121:SF6">
    <property type="entry name" value="SLR6007 PROTEIN"/>
    <property type="match status" value="1"/>
</dbReference>
<dbReference type="KEGG" id="sim:M1627_1558"/>
<name>C3N617_SACI3</name>
<proteinExistence type="predicted"/>
<dbReference type="AlphaFoldDB" id="C3N617"/>
<evidence type="ECO:0000313" key="2">
    <source>
        <dbReference type="EMBL" id="ACP55442.1"/>
    </source>
</evidence>
<dbReference type="GeneID" id="84056008"/>
<dbReference type="PANTHER" id="PTHR30121">
    <property type="entry name" value="UNCHARACTERIZED PROTEIN YJGR-RELATED"/>
    <property type="match status" value="1"/>
</dbReference>
<dbReference type="EMBL" id="CP001401">
    <property type="protein sequence ID" value="ACP55442.1"/>
    <property type="molecule type" value="Genomic_DNA"/>
</dbReference>
<protein>
    <submittedName>
        <fullName evidence="2">AAA ATPase</fullName>
    </submittedName>
</protein>
<dbReference type="Proteomes" id="UP000002307">
    <property type="component" value="Chromosome"/>
</dbReference>
<dbReference type="InterPro" id="IPR027417">
    <property type="entry name" value="P-loop_NTPase"/>
</dbReference>
<gene>
    <name evidence="2" type="ordered locus">M1627_1558</name>
</gene>
<feature type="domain" description="AAA+ ATPase" evidence="1">
    <location>
        <begin position="324"/>
        <end position="603"/>
    </location>
</feature>
<evidence type="ECO:0000259" key="1">
    <source>
        <dbReference type="SMART" id="SM00382"/>
    </source>
</evidence>
<dbReference type="InterPro" id="IPR003593">
    <property type="entry name" value="AAA+_ATPase"/>
</dbReference>
<organism evidence="2 3">
    <name type="scientific">Saccharolobus islandicus (strain M.16.27)</name>
    <name type="common">Sulfolobus islandicus</name>
    <dbReference type="NCBI Taxonomy" id="427318"/>
    <lineage>
        <taxon>Archaea</taxon>
        <taxon>Thermoproteota</taxon>
        <taxon>Thermoprotei</taxon>
        <taxon>Sulfolobales</taxon>
        <taxon>Sulfolobaceae</taxon>
        <taxon>Saccharolobus</taxon>
    </lineage>
</organism>
<evidence type="ECO:0000313" key="3">
    <source>
        <dbReference type="Proteomes" id="UP000002307"/>
    </source>
</evidence>
<dbReference type="SUPFAM" id="SSF52540">
    <property type="entry name" value="P-loop containing nucleoside triphosphate hydrolases"/>
    <property type="match status" value="1"/>
</dbReference>
<dbReference type="SMART" id="SM00382">
    <property type="entry name" value="AAA"/>
    <property type="match status" value="1"/>
</dbReference>